<dbReference type="Gene3D" id="1.20.1050.60">
    <property type="entry name" value="alpha-1,2-mannosidase"/>
    <property type="match status" value="1"/>
</dbReference>
<reference evidence="4" key="1">
    <citation type="submission" date="2016-10" db="EMBL/GenBank/DDBJ databases">
        <authorList>
            <person name="Varghese N."/>
            <person name="Submissions S."/>
        </authorList>
    </citation>
    <scope>NUCLEOTIDE SEQUENCE [LARGE SCALE GENOMIC DNA]</scope>
    <source>
        <strain evidence="4">DSM 22329</strain>
    </source>
</reference>
<evidence type="ECO:0000313" key="4">
    <source>
        <dbReference type="Proteomes" id="UP000199077"/>
    </source>
</evidence>
<evidence type="ECO:0000259" key="2">
    <source>
        <dbReference type="PROSITE" id="PS50022"/>
    </source>
</evidence>
<gene>
    <name evidence="3" type="ORF">SAMN04489867_1690</name>
</gene>
<dbReference type="GO" id="GO:0005975">
    <property type="term" value="P:carbohydrate metabolic process"/>
    <property type="evidence" value="ECO:0007669"/>
    <property type="project" value="InterPro"/>
</dbReference>
<feature type="domain" description="F5/8 type C" evidence="2">
    <location>
        <begin position="90"/>
        <end position="232"/>
    </location>
</feature>
<dbReference type="Gene3D" id="3.30.2080.10">
    <property type="entry name" value="GH92 mannosidase domain"/>
    <property type="match status" value="1"/>
</dbReference>
<protein>
    <submittedName>
        <fullName evidence="3">Alpha-1,2-mannosidase, putative</fullName>
    </submittedName>
</protein>
<dbReference type="InterPro" id="IPR012939">
    <property type="entry name" value="Glyco_hydro_92"/>
</dbReference>
<dbReference type="InterPro" id="IPR014718">
    <property type="entry name" value="GH-type_carb-bd"/>
</dbReference>
<feature type="region of interest" description="Disordered" evidence="1">
    <location>
        <begin position="31"/>
        <end position="95"/>
    </location>
</feature>
<dbReference type="Gene3D" id="1.20.1610.10">
    <property type="entry name" value="alpha-1,2-mannosidases domains"/>
    <property type="match status" value="1"/>
</dbReference>
<evidence type="ECO:0000256" key="1">
    <source>
        <dbReference type="SAM" id="MobiDB-lite"/>
    </source>
</evidence>
<dbReference type="Gene3D" id="2.70.98.10">
    <property type="match status" value="1"/>
</dbReference>
<dbReference type="InterPro" id="IPR050883">
    <property type="entry name" value="PNGase"/>
</dbReference>
<dbReference type="PROSITE" id="PS50022">
    <property type="entry name" value="FA58C_3"/>
    <property type="match status" value="1"/>
</dbReference>
<dbReference type="GO" id="GO:0005829">
    <property type="term" value="C:cytosol"/>
    <property type="evidence" value="ECO:0007669"/>
    <property type="project" value="TreeGrafter"/>
</dbReference>
<dbReference type="RefSeq" id="WP_172829374.1">
    <property type="nucleotide sequence ID" value="NZ_LT629711.1"/>
</dbReference>
<dbReference type="EMBL" id="LT629711">
    <property type="protein sequence ID" value="SDP19342.1"/>
    <property type="molecule type" value="Genomic_DNA"/>
</dbReference>
<dbReference type="Pfam" id="PF00754">
    <property type="entry name" value="F5_F8_type_C"/>
    <property type="match status" value="1"/>
</dbReference>
<feature type="region of interest" description="Disordered" evidence="1">
    <location>
        <begin position="1157"/>
        <end position="1205"/>
    </location>
</feature>
<feature type="region of interest" description="Disordered" evidence="1">
    <location>
        <begin position="157"/>
        <end position="177"/>
    </location>
</feature>
<dbReference type="InterPro" id="IPR041371">
    <property type="entry name" value="GH92_N"/>
</dbReference>
<accession>A0A1H0QPZ8</accession>
<dbReference type="Pfam" id="PF07971">
    <property type="entry name" value="Glyco_hydro_92"/>
    <property type="match status" value="1"/>
</dbReference>
<dbReference type="Proteomes" id="UP000199077">
    <property type="component" value="Chromosome I"/>
</dbReference>
<dbReference type="GO" id="GO:0006516">
    <property type="term" value="P:glycoprotein catabolic process"/>
    <property type="evidence" value="ECO:0007669"/>
    <property type="project" value="TreeGrafter"/>
</dbReference>
<dbReference type="NCBIfam" id="TIGR01180">
    <property type="entry name" value="aman2_put"/>
    <property type="match status" value="1"/>
</dbReference>
<dbReference type="InterPro" id="IPR000421">
    <property type="entry name" value="FA58C"/>
</dbReference>
<sequence length="1707" mass="178597">MRATDALPGTALARTVVVGVIAAALGWGTASGAAAAPTPTPSASSRAEARAQASPAAVQGGAFASSFEAGDPQPTASTVEAGADGPLQKNITGNQGTDGSLLGAVVGITASAENAPGEVAANLTDDNPDTKWLAFESTGWVRYQLSSAKQAVTWSLTSANDSPERDPKDVTLQGSADGTTWTDLDRQTGLDFTERFQTKSFTVATPGSYPYYRLDVTANHDGGIVQLSDWGLNEDPVANPPVASPMLTEVGAGPRSGFNIKSLVGWTGTQALHYAGRHTADGRGYAWNRLFDVDVPVGDSSRLSYKIIPDMVKGDLTYPSTYAAIDLKFTDGTYLSDLRATDRHHTEFSPRGQGQGKILYAAQWNSVVVDLGPQARGKTVDAILLGYDNTGGAKTGTKFGGWVDDVTIDPAPAKADRTSPTNLVDVRRGTNASSSFSRGNNLPISALPNGFTFFTPQTDANSQSWQYSYQAENNAANRPVLQGLGISHEPSPWMGDRNQLSIMPSVATGVPTGNADDRGLAFDHQDEIARPDYYRVSLDGGITAETAPADHGGAYRFSFPDSAASGSLVVDTVDDNGSFTVDPATGTMTGWVDNGSGLSAGRSRMFVYGAFDRPASATGTAPGSHTGTRYVTFDTSATHTVELRLATSFISLDQAKQNLALELQGRSFGDLQGSAKAAWDKRLGVVQVEGASDSDARTLYSNLYRLNLYPNSQSENTGTAAAPVWKYASPVRAKSGSVTATTTNAVVTPGKIYVNNGFWDTYRTVWPAYTLLYPDVAAELVDGFVQQYRDGGWVARWSSPGYADLMTGTSSDVAFADAYVKGVKLPDPLGTYDAALRNATVLPTSSGVGRKGLAKSLFLGYTPTSTGESVSWGLEGLVNDFGIGNQAAALAKDPSVPAARKAQLTEESEYFLKRATAYVNLLNPDTGFFQGRGEDGDFAASFDPEVWGGDYTETDGWNFAFHVPQDGNGLANLLGGKAAFAKKLDTFFATPETATKPGSYGGTIHEMIEARDVRMGQLGMSNQVSHHIPYMYDWTGQQWKTAEKVREIMRRLYVGDEIGQGYPGDEDNGEMSSWYILSSLGIYPLQVGSDQWAVGSPKFTRATVHRPGGDLVVNAPGNSESNIYVQKLRVNGKDHPNVSISNSLIAGASTIDFTMGSAPSKFGTQPDATPPSLTRGKDKPLPLRDATGPGRGTAAATGTTTPKALFDNSSTTSAAFDTATPTVTFTLSGAGQRATFYTLTNGSSGGAPSAWRLEGSKNGRGWTVLDQRTAQEFRWATQTRPFKIATPGTYTTYRVVVTASAGTPRLSEVEFLTDGSKAENAGLRVTAGDGLEGVEGMPLSGTVATFSGEKNATAADYSATVAWGDGTSSAGTIRAGDLGSYSVRASHTYAKPGPYEPVVTVTGRKQKASAVGEAVVHQAVVPEYASGFDLTCIGEPGELVPCDGDQAGISRPALYAAGATPGRLLTVPGTDLTFSMPAVPAGEPDNATGAGQTLPVTLAPGATKLSLIGTATQKNQDTVGTVHFTDGSSTPYPIQYGDWCGSPQFGNVVAVQMTTRLNGTGTDGCQLKLYATAPLTIPAGKVVESVTLPTQTGDPHANGRIHVFAVADNGTPVKATAATGSTAKSGTASTVALGTASGGVPAEGGYTARVAWGDGTVTQDATVTMKADGTATLSGSHRWALPGTYAVKVSVGDSRNDTLVAVTVKVS</sequence>
<dbReference type="STRING" id="443156.SAMN04489867_1690"/>
<dbReference type="FunFam" id="3.30.2080.10:FF:000001">
    <property type="entry name" value="Alpha-1,2-mannosidase subfamily"/>
    <property type="match status" value="1"/>
</dbReference>
<dbReference type="SUPFAM" id="SSF48208">
    <property type="entry name" value="Six-hairpin glycosidases"/>
    <property type="match status" value="1"/>
</dbReference>
<feature type="compositionally biased region" description="Low complexity" evidence="1">
    <location>
        <begin position="1186"/>
        <end position="1202"/>
    </location>
</feature>
<dbReference type="Pfam" id="PF17678">
    <property type="entry name" value="Glyco_hydro_92N"/>
    <property type="match status" value="1"/>
</dbReference>
<dbReference type="PANTHER" id="PTHR12143">
    <property type="entry name" value="PEPTIDE N-GLYCANASE PNGASE -RELATED"/>
    <property type="match status" value="1"/>
</dbReference>
<dbReference type="GO" id="GO:0030246">
    <property type="term" value="F:carbohydrate binding"/>
    <property type="evidence" value="ECO:0007669"/>
    <property type="project" value="InterPro"/>
</dbReference>
<dbReference type="PANTHER" id="PTHR12143:SF43">
    <property type="entry name" value="PUTATIVE-RELATED"/>
    <property type="match status" value="1"/>
</dbReference>
<dbReference type="InterPro" id="IPR008928">
    <property type="entry name" value="6-hairpin_glycosidase_sf"/>
</dbReference>
<dbReference type="Gene3D" id="2.60.40.10">
    <property type="entry name" value="Immunoglobulins"/>
    <property type="match status" value="1"/>
</dbReference>
<dbReference type="InterPro" id="IPR013783">
    <property type="entry name" value="Ig-like_fold"/>
</dbReference>
<name>A0A1H0QPZ8_9MICO</name>
<organism evidence="3 4">
    <name type="scientific">Pedococcus dokdonensis</name>
    <dbReference type="NCBI Taxonomy" id="443156"/>
    <lineage>
        <taxon>Bacteria</taxon>
        <taxon>Bacillati</taxon>
        <taxon>Actinomycetota</taxon>
        <taxon>Actinomycetes</taxon>
        <taxon>Micrococcales</taxon>
        <taxon>Intrasporangiaceae</taxon>
        <taxon>Pedococcus</taxon>
    </lineage>
</organism>
<keyword evidence="4" id="KW-1185">Reference proteome</keyword>
<dbReference type="GO" id="GO:0000224">
    <property type="term" value="F:peptide-N4-(N-acetyl-beta-glucosaminyl)asparagine amidase activity"/>
    <property type="evidence" value="ECO:0007669"/>
    <property type="project" value="TreeGrafter"/>
</dbReference>
<feature type="compositionally biased region" description="Low complexity" evidence="1">
    <location>
        <begin position="31"/>
        <end position="57"/>
    </location>
</feature>
<dbReference type="InterPro" id="IPR005887">
    <property type="entry name" value="GH92_a_mannosidase_put"/>
</dbReference>
<dbReference type="SUPFAM" id="SSF49785">
    <property type="entry name" value="Galactose-binding domain-like"/>
    <property type="match status" value="1"/>
</dbReference>
<dbReference type="InterPro" id="IPR008979">
    <property type="entry name" value="Galactose-bd-like_sf"/>
</dbReference>
<evidence type="ECO:0000313" key="3">
    <source>
        <dbReference type="EMBL" id="SDP19342.1"/>
    </source>
</evidence>
<proteinExistence type="predicted"/>
<dbReference type="Gene3D" id="2.60.120.260">
    <property type="entry name" value="Galactose-binding domain-like"/>
    <property type="match status" value="2"/>
</dbReference>